<dbReference type="InterPro" id="IPR008977">
    <property type="entry name" value="PHM/PNGase_F_dom_sf"/>
</dbReference>
<dbReference type="SUPFAM" id="SSF49742">
    <property type="entry name" value="PHM/PNGase F"/>
    <property type="match status" value="1"/>
</dbReference>
<dbReference type="GO" id="GO:0006589">
    <property type="term" value="P:octopamine biosynthetic process"/>
    <property type="evidence" value="ECO:0007669"/>
    <property type="project" value="TreeGrafter"/>
</dbReference>
<evidence type="ECO:0000256" key="3">
    <source>
        <dbReference type="ARBA" id="ARBA00022729"/>
    </source>
</evidence>
<dbReference type="Pfam" id="PF01082">
    <property type="entry name" value="Cu2_monooxygen"/>
    <property type="match status" value="1"/>
</dbReference>
<dbReference type="GO" id="GO:0004500">
    <property type="term" value="F:dopamine beta-monooxygenase activity"/>
    <property type="evidence" value="ECO:0007669"/>
    <property type="project" value="InterPro"/>
</dbReference>
<dbReference type="InterPro" id="IPR000323">
    <property type="entry name" value="Cu2_ascorb_mOase_N"/>
</dbReference>
<dbReference type="InterPro" id="IPR005018">
    <property type="entry name" value="DOMON_domain"/>
</dbReference>
<dbReference type="Proteomes" id="UP000886998">
    <property type="component" value="Unassembled WGS sequence"/>
</dbReference>
<evidence type="ECO:0000259" key="5">
    <source>
        <dbReference type="PROSITE" id="PS50836"/>
    </source>
</evidence>
<dbReference type="GO" id="GO:0042421">
    <property type="term" value="P:norepinephrine biosynthetic process"/>
    <property type="evidence" value="ECO:0007669"/>
    <property type="project" value="TreeGrafter"/>
</dbReference>
<dbReference type="PROSITE" id="PS50836">
    <property type="entry name" value="DOMON"/>
    <property type="match status" value="1"/>
</dbReference>
<dbReference type="GO" id="GO:0042420">
    <property type="term" value="P:dopamine catabolic process"/>
    <property type="evidence" value="ECO:0007669"/>
    <property type="project" value="TreeGrafter"/>
</dbReference>
<dbReference type="InterPro" id="IPR028460">
    <property type="entry name" value="Tbh/DBH"/>
</dbReference>
<dbReference type="InterPro" id="IPR036939">
    <property type="entry name" value="Cu2_ascorb_mOase_N_sf"/>
</dbReference>
<dbReference type="SMART" id="SM00664">
    <property type="entry name" value="DoH"/>
    <property type="match status" value="1"/>
</dbReference>
<dbReference type="Pfam" id="PF03351">
    <property type="entry name" value="DOMON"/>
    <property type="match status" value="1"/>
</dbReference>
<feature type="domain" description="DOMON" evidence="5">
    <location>
        <begin position="66"/>
        <end position="181"/>
    </location>
</feature>
<dbReference type="AlphaFoldDB" id="A0A8X6Y2U5"/>
<evidence type="ECO:0000313" key="6">
    <source>
        <dbReference type="EMBL" id="GFY63375.1"/>
    </source>
</evidence>
<comment type="similarity">
    <text evidence="2">Belongs to the copper type II ascorbate-dependent monooxygenase family.</text>
</comment>
<evidence type="ECO:0000256" key="1">
    <source>
        <dbReference type="ARBA" id="ARBA00004370"/>
    </source>
</evidence>
<name>A0A8X6Y2U5_9ARAC</name>
<dbReference type="PRINTS" id="PR00767">
    <property type="entry name" value="DBMONOXGNASE"/>
</dbReference>
<keyword evidence="6" id="KW-0560">Oxidoreductase</keyword>
<sequence>MEQNLLRKDCQLVTYILHILLVAHELYEPHEAEQPSCNYNKRRKPQALPIVTDSRGYHYDVLDHKNRFHLYWKVDNVNEKVIFRIEVEAKGYVAFGLSPNGGMSGSDIAIGWVKNGKVYLQDRHAYKNAMPVLDDQQDWQLLHGYENESHTVLQFSRKFDTCDEQDMAITNDTVRVIYAYHDADYLSDEMFLYHGKDRRGSKSVILLQPTTHKNQLPNDIRVWNIRLPNITIPDDTDTTYWCKIVKAPPLNKKHHVIQVHQELTIVPKICLALFLSYGEEESEAKVKRIIAP</sequence>
<organism evidence="6 7">
    <name type="scientific">Trichonephila inaurata madagascariensis</name>
    <dbReference type="NCBI Taxonomy" id="2747483"/>
    <lineage>
        <taxon>Eukaryota</taxon>
        <taxon>Metazoa</taxon>
        <taxon>Ecdysozoa</taxon>
        <taxon>Arthropoda</taxon>
        <taxon>Chelicerata</taxon>
        <taxon>Arachnida</taxon>
        <taxon>Araneae</taxon>
        <taxon>Araneomorphae</taxon>
        <taxon>Entelegynae</taxon>
        <taxon>Araneoidea</taxon>
        <taxon>Nephilidae</taxon>
        <taxon>Trichonephila</taxon>
        <taxon>Trichonephila inaurata</taxon>
    </lineage>
</organism>
<dbReference type="Gene3D" id="2.60.120.310">
    <property type="entry name" value="Copper type II, ascorbate-dependent monooxygenase, N-terminal domain"/>
    <property type="match status" value="1"/>
</dbReference>
<evidence type="ECO:0000256" key="4">
    <source>
        <dbReference type="ARBA" id="ARBA00023136"/>
    </source>
</evidence>
<reference evidence="6" key="1">
    <citation type="submission" date="2020-08" db="EMBL/GenBank/DDBJ databases">
        <title>Multicomponent nature underlies the extraordinary mechanical properties of spider dragline silk.</title>
        <authorList>
            <person name="Kono N."/>
            <person name="Nakamura H."/>
            <person name="Mori M."/>
            <person name="Yoshida Y."/>
            <person name="Ohtoshi R."/>
            <person name="Malay A.D."/>
            <person name="Moran D.A.P."/>
            <person name="Tomita M."/>
            <person name="Numata K."/>
            <person name="Arakawa K."/>
        </authorList>
    </citation>
    <scope>NUCLEOTIDE SEQUENCE</scope>
</reference>
<dbReference type="GO" id="GO:0005507">
    <property type="term" value="F:copper ion binding"/>
    <property type="evidence" value="ECO:0007669"/>
    <property type="project" value="InterPro"/>
</dbReference>
<dbReference type="PANTHER" id="PTHR10157:SF23">
    <property type="entry name" value="MOXD1 HOMOLOG 1"/>
    <property type="match status" value="1"/>
</dbReference>
<dbReference type="PANTHER" id="PTHR10157">
    <property type="entry name" value="DOPAMINE BETA HYDROXYLASE RELATED"/>
    <property type="match status" value="1"/>
</dbReference>
<dbReference type="GO" id="GO:0005615">
    <property type="term" value="C:extracellular space"/>
    <property type="evidence" value="ECO:0007669"/>
    <property type="project" value="TreeGrafter"/>
</dbReference>
<accession>A0A8X6Y2U5</accession>
<keyword evidence="4" id="KW-0472">Membrane</keyword>
<dbReference type="InterPro" id="IPR000945">
    <property type="entry name" value="DBH-like"/>
</dbReference>
<dbReference type="EMBL" id="BMAV01014749">
    <property type="protein sequence ID" value="GFY63375.1"/>
    <property type="molecule type" value="Genomic_DNA"/>
</dbReference>
<keyword evidence="7" id="KW-1185">Reference proteome</keyword>
<gene>
    <name evidence="6" type="primary">moxd1</name>
    <name evidence="6" type="ORF">TNIN_114491</name>
</gene>
<dbReference type="CDD" id="cd09631">
    <property type="entry name" value="DOMON_DOH"/>
    <property type="match status" value="1"/>
</dbReference>
<protein>
    <submittedName>
        <fullName evidence="6">DBH-like monooxygenase protein 1 homolog</fullName>
    </submittedName>
</protein>
<dbReference type="GO" id="GO:0030667">
    <property type="term" value="C:secretory granule membrane"/>
    <property type="evidence" value="ECO:0007669"/>
    <property type="project" value="TreeGrafter"/>
</dbReference>
<dbReference type="SUPFAM" id="SSF49344">
    <property type="entry name" value="CBD9-like"/>
    <property type="match status" value="1"/>
</dbReference>
<dbReference type="Gene3D" id="2.60.40.1210">
    <property type="entry name" value="Cellobiose dehydrogenase, cytochrome domain"/>
    <property type="match status" value="1"/>
</dbReference>
<evidence type="ECO:0000313" key="7">
    <source>
        <dbReference type="Proteomes" id="UP000886998"/>
    </source>
</evidence>
<dbReference type="FunFam" id="2.60.40.1210:FF:000001">
    <property type="entry name" value="Monooxygenase, DBH-like 1, like"/>
    <property type="match status" value="1"/>
</dbReference>
<keyword evidence="3" id="KW-0732">Signal</keyword>
<comment type="subcellular location">
    <subcellularLocation>
        <location evidence="1">Membrane</location>
    </subcellularLocation>
</comment>
<keyword evidence="6" id="KW-0503">Monooxygenase</keyword>
<evidence type="ECO:0000256" key="2">
    <source>
        <dbReference type="ARBA" id="ARBA00010676"/>
    </source>
</evidence>
<dbReference type="OrthoDB" id="19261at2759"/>
<dbReference type="InterPro" id="IPR045266">
    <property type="entry name" value="DOH_DOMON"/>
</dbReference>
<comment type="caution">
    <text evidence="6">The sequence shown here is derived from an EMBL/GenBank/DDBJ whole genome shotgun (WGS) entry which is preliminary data.</text>
</comment>
<proteinExistence type="inferred from homology"/>